<reference evidence="7" key="1">
    <citation type="submission" date="2020-09" db="EMBL/GenBank/DDBJ databases">
        <title>A new high-throughput screening method to detect antimicrobial volatiles from metagenomic clone libraries.</title>
        <authorList>
            <person name="Stocker F."/>
            <person name="Obermeier M."/>
            <person name="Resch K."/>
            <person name="Berg G."/>
            <person name="Mueller Bogota C.A."/>
        </authorList>
    </citation>
    <scope>NUCLEOTIDE SEQUENCE</scope>
</reference>
<evidence type="ECO:0000256" key="1">
    <source>
        <dbReference type="ARBA" id="ARBA00007957"/>
    </source>
</evidence>
<keyword evidence="6" id="KW-0804">Transcription</keyword>
<dbReference type="PANTHER" id="PTHR33202">
    <property type="entry name" value="ZINC UPTAKE REGULATION PROTEIN"/>
    <property type="match status" value="1"/>
</dbReference>
<comment type="similarity">
    <text evidence="1">Belongs to the Fur family.</text>
</comment>
<dbReference type="Pfam" id="PF01475">
    <property type="entry name" value="FUR"/>
    <property type="match status" value="1"/>
</dbReference>
<dbReference type="Gene3D" id="1.10.10.10">
    <property type="entry name" value="Winged helix-like DNA-binding domain superfamily/Winged helix DNA-binding domain"/>
    <property type="match status" value="1"/>
</dbReference>
<keyword evidence="2" id="KW-0678">Repressor</keyword>
<evidence type="ECO:0000256" key="6">
    <source>
        <dbReference type="ARBA" id="ARBA00023163"/>
    </source>
</evidence>
<dbReference type="InterPro" id="IPR002481">
    <property type="entry name" value="FUR"/>
</dbReference>
<dbReference type="InterPro" id="IPR036388">
    <property type="entry name" value="WH-like_DNA-bd_sf"/>
</dbReference>
<evidence type="ECO:0000256" key="2">
    <source>
        <dbReference type="ARBA" id="ARBA00022491"/>
    </source>
</evidence>
<dbReference type="GO" id="GO:0003700">
    <property type="term" value="F:DNA-binding transcription factor activity"/>
    <property type="evidence" value="ECO:0007669"/>
    <property type="project" value="InterPro"/>
</dbReference>
<proteinExistence type="inferred from homology"/>
<gene>
    <name evidence="7" type="primary">fur</name>
</gene>
<accession>A0A7L9QC08</accession>
<dbReference type="SUPFAM" id="SSF46785">
    <property type="entry name" value="Winged helix' DNA-binding domain"/>
    <property type="match status" value="1"/>
</dbReference>
<dbReference type="CDD" id="cd07153">
    <property type="entry name" value="Fur_like"/>
    <property type="match status" value="1"/>
</dbReference>
<evidence type="ECO:0000256" key="4">
    <source>
        <dbReference type="ARBA" id="ARBA00023015"/>
    </source>
</evidence>
<name>A0A7L9QC08_9ZZZZ</name>
<dbReference type="Gene3D" id="3.30.1490.190">
    <property type="match status" value="1"/>
</dbReference>
<dbReference type="InterPro" id="IPR036390">
    <property type="entry name" value="WH_DNA-bd_sf"/>
</dbReference>
<keyword evidence="5" id="KW-0238">DNA-binding</keyword>
<evidence type="ECO:0000256" key="3">
    <source>
        <dbReference type="ARBA" id="ARBA00022833"/>
    </source>
</evidence>
<keyword evidence="3" id="KW-0862">Zinc</keyword>
<dbReference type="InterPro" id="IPR043135">
    <property type="entry name" value="Fur_C"/>
</dbReference>
<dbReference type="EMBL" id="MW000466">
    <property type="protein sequence ID" value="QOL00308.1"/>
    <property type="molecule type" value="Genomic_DNA"/>
</dbReference>
<keyword evidence="4" id="KW-0805">Transcription regulation</keyword>
<evidence type="ECO:0000313" key="7">
    <source>
        <dbReference type="EMBL" id="QOL00308.1"/>
    </source>
</evidence>
<organism evidence="7">
    <name type="scientific">uncultured organism</name>
    <dbReference type="NCBI Taxonomy" id="155900"/>
    <lineage>
        <taxon>unclassified sequences</taxon>
        <taxon>environmental samples</taxon>
    </lineage>
</organism>
<dbReference type="AlphaFoldDB" id="A0A7L9QC08"/>
<sequence length="136" mass="14801">MTESSPRIPANYRLVLDVVREYGAGRHASAVDVYQRARERRPGIGFTTVHRGLARLYELGLVLKLDISGEGSAMYEPATSPHAHFRCTACGAVEDVDYACDRAALDALEASRGLQITTESITFAGLCRPCARATSR</sequence>
<evidence type="ECO:0000256" key="5">
    <source>
        <dbReference type="ARBA" id="ARBA00023125"/>
    </source>
</evidence>
<dbReference type="GO" id="GO:1900376">
    <property type="term" value="P:regulation of secondary metabolite biosynthetic process"/>
    <property type="evidence" value="ECO:0007669"/>
    <property type="project" value="TreeGrafter"/>
</dbReference>
<dbReference type="GO" id="GO:0008270">
    <property type="term" value="F:zinc ion binding"/>
    <property type="evidence" value="ECO:0007669"/>
    <property type="project" value="TreeGrafter"/>
</dbReference>
<dbReference type="GO" id="GO:0000976">
    <property type="term" value="F:transcription cis-regulatory region binding"/>
    <property type="evidence" value="ECO:0007669"/>
    <property type="project" value="TreeGrafter"/>
</dbReference>
<dbReference type="PANTHER" id="PTHR33202:SF7">
    <property type="entry name" value="FERRIC UPTAKE REGULATION PROTEIN"/>
    <property type="match status" value="1"/>
</dbReference>
<dbReference type="GO" id="GO:0045892">
    <property type="term" value="P:negative regulation of DNA-templated transcription"/>
    <property type="evidence" value="ECO:0007669"/>
    <property type="project" value="TreeGrafter"/>
</dbReference>
<protein>
    <submittedName>
        <fullName evidence="7">Ferric uptake regulation protein</fullName>
    </submittedName>
</protein>